<sequence length="203" mass="22434">MVIKNVSLDIVCGITSKIPDTGRPEVAFAGKSNVGKSSLINGLMNRKALARTSAQPGKTQTINFYNINEAMYLVDLPGYGYAKVSAAEKEKWGKMIEGYLHNSKELRAVFLLVDIRHKPSANDKQMYDWICHNGYEPVIIATKLDKLKRSQVAKSLKEIRIGLGLPKEGKILPFSAETKQGRDEIWALIDELTGLGEPAATED</sequence>
<evidence type="ECO:0000256" key="10">
    <source>
        <dbReference type="HAMAP-Rule" id="MF_00321"/>
    </source>
</evidence>
<dbReference type="AlphaFoldDB" id="A0A367G0H5"/>
<dbReference type="InterPro" id="IPR006073">
    <property type="entry name" value="GTP-bd"/>
</dbReference>
<keyword evidence="4" id="KW-0479">Metal-binding</keyword>
<organism evidence="12 13">
    <name type="scientific">Blautia obeum</name>
    <dbReference type="NCBI Taxonomy" id="40520"/>
    <lineage>
        <taxon>Bacteria</taxon>
        <taxon>Bacillati</taxon>
        <taxon>Bacillota</taxon>
        <taxon>Clostridia</taxon>
        <taxon>Lachnospirales</taxon>
        <taxon>Lachnospiraceae</taxon>
        <taxon>Blautia</taxon>
    </lineage>
</organism>
<keyword evidence="6" id="KW-0460">Magnesium</keyword>
<evidence type="ECO:0000259" key="11">
    <source>
        <dbReference type="PROSITE" id="PS51706"/>
    </source>
</evidence>
<comment type="similarity">
    <text evidence="2 10">Belongs to the TRAFAC class TrmE-Era-EngA-EngB-Septin-like GTPase superfamily. EngB GTPase family.</text>
</comment>
<keyword evidence="8 10" id="KW-0717">Septation</keyword>
<dbReference type="InterPro" id="IPR019987">
    <property type="entry name" value="GTP-bd_ribosome_bio_YsxC"/>
</dbReference>
<dbReference type="GO" id="GO:0046872">
    <property type="term" value="F:metal ion binding"/>
    <property type="evidence" value="ECO:0007669"/>
    <property type="project" value="UniProtKB-KW"/>
</dbReference>
<dbReference type="GO" id="GO:0005525">
    <property type="term" value="F:GTP binding"/>
    <property type="evidence" value="ECO:0007669"/>
    <property type="project" value="UniProtKB-UniRule"/>
</dbReference>
<reference evidence="12 13" key="1">
    <citation type="submission" date="2018-02" db="EMBL/GenBank/DDBJ databases">
        <title>Complete genome sequencing of Faecalibacterium prausnitzii strains isolated from the human gut.</title>
        <authorList>
            <person name="Fitzgerald B.C."/>
            <person name="Shkoporov A.N."/>
            <person name="Ross P.R."/>
            <person name="Hill C."/>
        </authorList>
    </citation>
    <scope>NUCLEOTIDE SEQUENCE [LARGE SCALE GENOMIC DNA]</scope>
    <source>
        <strain evidence="12 13">APC942/31-1</strain>
    </source>
</reference>
<dbReference type="RefSeq" id="WP_015527362.1">
    <property type="nucleotide sequence ID" value="NZ_PSQG01000013.1"/>
</dbReference>
<keyword evidence="9 10" id="KW-0131">Cell cycle</keyword>
<dbReference type="SUPFAM" id="SSF52540">
    <property type="entry name" value="P-loop containing nucleoside triphosphate hydrolases"/>
    <property type="match status" value="1"/>
</dbReference>
<gene>
    <name evidence="10" type="primary">engB</name>
    <name evidence="12" type="ORF">C4886_09995</name>
</gene>
<dbReference type="PANTHER" id="PTHR11649">
    <property type="entry name" value="MSS1/TRME-RELATED GTP-BINDING PROTEIN"/>
    <property type="match status" value="1"/>
</dbReference>
<comment type="cofactor">
    <cofactor evidence="1">
        <name>Mg(2+)</name>
        <dbReference type="ChEBI" id="CHEBI:18420"/>
    </cofactor>
</comment>
<evidence type="ECO:0000256" key="5">
    <source>
        <dbReference type="ARBA" id="ARBA00022741"/>
    </source>
</evidence>
<dbReference type="CDD" id="cd01876">
    <property type="entry name" value="YihA_EngB"/>
    <property type="match status" value="1"/>
</dbReference>
<name>A0A367G0H5_9FIRM</name>
<dbReference type="NCBIfam" id="TIGR03598">
    <property type="entry name" value="GTPase_YsxC"/>
    <property type="match status" value="1"/>
</dbReference>
<dbReference type="HAMAP" id="MF_00321">
    <property type="entry name" value="GTPase_EngB"/>
    <property type="match status" value="1"/>
</dbReference>
<keyword evidence="3 10" id="KW-0132">Cell division</keyword>
<evidence type="ECO:0000256" key="6">
    <source>
        <dbReference type="ARBA" id="ARBA00022842"/>
    </source>
</evidence>
<keyword evidence="5 10" id="KW-0547">Nucleotide-binding</keyword>
<accession>A0A367G0H5</accession>
<evidence type="ECO:0000256" key="3">
    <source>
        <dbReference type="ARBA" id="ARBA00022618"/>
    </source>
</evidence>
<dbReference type="EMBL" id="PSQG01000013">
    <property type="protein sequence ID" value="RCH43504.1"/>
    <property type="molecule type" value="Genomic_DNA"/>
</dbReference>
<dbReference type="Gene3D" id="3.40.50.300">
    <property type="entry name" value="P-loop containing nucleotide triphosphate hydrolases"/>
    <property type="match status" value="1"/>
</dbReference>
<dbReference type="GO" id="GO:0005829">
    <property type="term" value="C:cytosol"/>
    <property type="evidence" value="ECO:0007669"/>
    <property type="project" value="TreeGrafter"/>
</dbReference>
<evidence type="ECO:0000256" key="9">
    <source>
        <dbReference type="ARBA" id="ARBA00023306"/>
    </source>
</evidence>
<dbReference type="InterPro" id="IPR030393">
    <property type="entry name" value="G_ENGB_dom"/>
</dbReference>
<dbReference type="PROSITE" id="PS51706">
    <property type="entry name" value="G_ENGB"/>
    <property type="match status" value="1"/>
</dbReference>
<feature type="domain" description="EngB-type G" evidence="11">
    <location>
        <begin position="22"/>
        <end position="195"/>
    </location>
</feature>
<dbReference type="PANTHER" id="PTHR11649:SF13">
    <property type="entry name" value="ENGB-TYPE G DOMAIN-CONTAINING PROTEIN"/>
    <property type="match status" value="1"/>
</dbReference>
<evidence type="ECO:0000313" key="13">
    <source>
        <dbReference type="Proteomes" id="UP000253208"/>
    </source>
</evidence>
<evidence type="ECO:0000256" key="2">
    <source>
        <dbReference type="ARBA" id="ARBA00009638"/>
    </source>
</evidence>
<evidence type="ECO:0000313" key="12">
    <source>
        <dbReference type="EMBL" id="RCH43504.1"/>
    </source>
</evidence>
<proteinExistence type="inferred from homology"/>
<dbReference type="Pfam" id="PF01926">
    <property type="entry name" value="MMR_HSR1"/>
    <property type="match status" value="1"/>
</dbReference>
<dbReference type="Proteomes" id="UP000253208">
    <property type="component" value="Unassembled WGS sequence"/>
</dbReference>
<dbReference type="FunFam" id="3.40.50.300:FF:000098">
    <property type="entry name" value="Probable GTP-binding protein EngB"/>
    <property type="match status" value="1"/>
</dbReference>
<dbReference type="GO" id="GO:0000917">
    <property type="term" value="P:division septum assembly"/>
    <property type="evidence" value="ECO:0007669"/>
    <property type="project" value="UniProtKB-KW"/>
</dbReference>
<evidence type="ECO:0000256" key="8">
    <source>
        <dbReference type="ARBA" id="ARBA00023210"/>
    </source>
</evidence>
<comment type="function">
    <text evidence="10">Necessary for normal cell division and for the maintenance of normal septation.</text>
</comment>
<evidence type="ECO:0000256" key="1">
    <source>
        <dbReference type="ARBA" id="ARBA00001946"/>
    </source>
</evidence>
<dbReference type="InterPro" id="IPR027417">
    <property type="entry name" value="P-loop_NTPase"/>
</dbReference>
<comment type="caution">
    <text evidence="12">The sequence shown here is derived from an EMBL/GenBank/DDBJ whole genome shotgun (WGS) entry which is preliminary data.</text>
</comment>
<evidence type="ECO:0000256" key="7">
    <source>
        <dbReference type="ARBA" id="ARBA00023134"/>
    </source>
</evidence>
<protein>
    <recommendedName>
        <fullName evidence="10">Probable GTP-binding protein EngB</fullName>
    </recommendedName>
</protein>
<evidence type="ECO:0000256" key="4">
    <source>
        <dbReference type="ARBA" id="ARBA00022723"/>
    </source>
</evidence>
<keyword evidence="7 10" id="KW-0342">GTP-binding</keyword>